<reference evidence="2" key="1">
    <citation type="submission" date="2023-06" db="EMBL/GenBank/DDBJ databases">
        <title>Genome-scale phylogeny and comparative genomics of the fungal order Sordariales.</title>
        <authorList>
            <consortium name="Lawrence Berkeley National Laboratory"/>
            <person name="Hensen N."/>
            <person name="Bonometti L."/>
            <person name="Westerberg I."/>
            <person name="Brannstrom I.O."/>
            <person name="Guillou S."/>
            <person name="Cros-Aarteil S."/>
            <person name="Calhoun S."/>
            <person name="Haridas S."/>
            <person name="Kuo A."/>
            <person name="Mondo S."/>
            <person name="Pangilinan J."/>
            <person name="Riley R."/>
            <person name="LaButti K."/>
            <person name="Andreopoulos B."/>
            <person name="Lipzen A."/>
            <person name="Chen C."/>
            <person name="Yanf M."/>
            <person name="Daum C."/>
            <person name="Ng V."/>
            <person name="Clum A."/>
            <person name="Steindorff A."/>
            <person name="Ohm R."/>
            <person name="Martin F."/>
            <person name="Silar P."/>
            <person name="Natvig D."/>
            <person name="Lalanne C."/>
            <person name="Gautier V."/>
            <person name="Ament-velasquez S.L."/>
            <person name="Kruys A."/>
            <person name="Hutchinson M.I."/>
            <person name="Powell A.J."/>
            <person name="Barry K."/>
            <person name="Miller A.N."/>
            <person name="Grigoriev I.V."/>
            <person name="Debuchy R."/>
            <person name="Gladieux P."/>
            <person name="Thoren M.H."/>
            <person name="Johannesson H."/>
        </authorList>
    </citation>
    <scope>NUCLEOTIDE SEQUENCE</scope>
    <source>
        <strain evidence="2">SMH3391-2</strain>
    </source>
</reference>
<feature type="compositionally biased region" description="Low complexity" evidence="1">
    <location>
        <begin position="69"/>
        <end position="88"/>
    </location>
</feature>
<evidence type="ECO:0000313" key="2">
    <source>
        <dbReference type="EMBL" id="KAK0624764.1"/>
    </source>
</evidence>
<dbReference type="AlphaFoldDB" id="A0AA39X002"/>
<sequence>MLALQPGMQSQEDGLAALFARKMNFNPQAEQVAPVFVPPVVEAPKEQPKVVYASAHYTHSAHVARHDQQPPQASAPRPASEPPTSSSSPIEAVLRQHGVDPATISRAQLQLFKRVEDPQKLRLMELWAACPSTGRVDNPTWDWSMTSLDQEELLARKRYQQQQIMMDTSIMSLDGTPITAIQAGDGRWTMSQANADSEPYMLSGYEELARRELLSPNQSSSVPRGFAESFVAVGQGTRASAPAGLGATSATTTRINNPAHADPVYNRGRSSSVLATGWGKREAMEDVYGRLAAQNDGDEEMW</sequence>
<proteinExistence type="predicted"/>
<protein>
    <submittedName>
        <fullName evidence="2">Uncharacterized protein</fullName>
    </submittedName>
</protein>
<organism evidence="2 3">
    <name type="scientific">Bombardia bombarda</name>
    <dbReference type="NCBI Taxonomy" id="252184"/>
    <lineage>
        <taxon>Eukaryota</taxon>
        <taxon>Fungi</taxon>
        <taxon>Dikarya</taxon>
        <taxon>Ascomycota</taxon>
        <taxon>Pezizomycotina</taxon>
        <taxon>Sordariomycetes</taxon>
        <taxon>Sordariomycetidae</taxon>
        <taxon>Sordariales</taxon>
        <taxon>Lasiosphaeriaceae</taxon>
        <taxon>Bombardia</taxon>
    </lineage>
</organism>
<evidence type="ECO:0000256" key="1">
    <source>
        <dbReference type="SAM" id="MobiDB-lite"/>
    </source>
</evidence>
<keyword evidence="3" id="KW-1185">Reference proteome</keyword>
<name>A0AA39X002_9PEZI</name>
<accession>A0AA39X002</accession>
<dbReference type="EMBL" id="JAULSR010000003">
    <property type="protein sequence ID" value="KAK0624764.1"/>
    <property type="molecule type" value="Genomic_DNA"/>
</dbReference>
<feature type="region of interest" description="Disordered" evidence="1">
    <location>
        <begin position="240"/>
        <end position="267"/>
    </location>
</feature>
<comment type="caution">
    <text evidence="2">The sequence shown here is derived from an EMBL/GenBank/DDBJ whole genome shotgun (WGS) entry which is preliminary data.</text>
</comment>
<dbReference type="Proteomes" id="UP001174934">
    <property type="component" value="Unassembled WGS sequence"/>
</dbReference>
<feature type="region of interest" description="Disordered" evidence="1">
    <location>
        <begin position="60"/>
        <end position="88"/>
    </location>
</feature>
<evidence type="ECO:0000313" key="3">
    <source>
        <dbReference type="Proteomes" id="UP001174934"/>
    </source>
</evidence>
<gene>
    <name evidence="2" type="ORF">B0T17DRAFT_492726</name>
</gene>